<evidence type="ECO:0000256" key="6">
    <source>
        <dbReference type="PROSITE-ProRule" id="PRU00023"/>
    </source>
</evidence>
<dbReference type="PANTHER" id="PTHR24139">
    <property type="entry name" value="CALCIUM-INDEPENDENT PHOSPHOLIPASE A2"/>
    <property type="match status" value="1"/>
</dbReference>
<dbReference type="PROSITE" id="PS50088">
    <property type="entry name" value="ANK_REPEAT"/>
    <property type="match status" value="2"/>
</dbReference>
<name>A0A7E4VFJ5_PANRE</name>
<dbReference type="GO" id="GO:0005739">
    <property type="term" value="C:mitochondrion"/>
    <property type="evidence" value="ECO:0007669"/>
    <property type="project" value="TreeGrafter"/>
</dbReference>
<feature type="domain" description="PNPLA" evidence="8">
    <location>
        <begin position="434"/>
        <end position="611"/>
    </location>
</feature>
<evidence type="ECO:0000313" key="10">
    <source>
        <dbReference type="WBParaSite" id="Pan_g19861.t1"/>
    </source>
</evidence>
<dbReference type="Gene3D" id="3.40.1090.10">
    <property type="entry name" value="Cytosolic phospholipase A2 catalytic domain"/>
    <property type="match status" value="1"/>
</dbReference>
<evidence type="ECO:0000256" key="2">
    <source>
        <dbReference type="ARBA" id="ARBA00022737"/>
    </source>
</evidence>
<feature type="active site" description="Nucleophile" evidence="7">
    <location>
        <position position="478"/>
    </location>
</feature>
<evidence type="ECO:0000256" key="1">
    <source>
        <dbReference type="ARBA" id="ARBA00013278"/>
    </source>
</evidence>
<evidence type="ECO:0000256" key="3">
    <source>
        <dbReference type="ARBA" id="ARBA00023043"/>
    </source>
</evidence>
<dbReference type="InterPro" id="IPR016035">
    <property type="entry name" value="Acyl_Trfase/lysoPLipase"/>
</dbReference>
<keyword evidence="4 7" id="KW-0443">Lipid metabolism</keyword>
<comment type="catalytic activity">
    <reaction evidence="5">
        <text>a 1,2-diacyl-sn-glycero-3-phosphocholine + H2O = a 1-acyl-sn-glycero-3-phosphocholine + a fatty acid + H(+)</text>
        <dbReference type="Rhea" id="RHEA:15801"/>
        <dbReference type="ChEBI" id="CHEBI:15377"/>
        <dbReference type="ChEBI" id="CHEBI:15378"/>
        <dbReference type="ChEBI" id="CHEBI:28868"/>
        <dbReference type="ChEBI" id="CHEBI:57643"/>
        <dbReference type="ChEBI" id="CHEBI:58168"/>
        <dbReference type="EC" id="3.1.1.4"/>
    </reaction>
    <physiologicalReaction direction="left-to-right" evidence="5">
        <dbReference type="Rhea" id="RHEA:15802"/>
    </physiologicalReaction>
</comment>
<evidence type="ECO:0000313" key="9">
    <source>
        <dbReference type="Proteomes" id="UP000492821"/>
    </source>
</evidence>
<dbReference type="SMART" id="SM00248">
    <property type="entry name" value="ANK"/>
    <property type="match status" value="6"/>
</dbReference>
<dbReference type="EC" id="3.1.1.4" evidence="1"/>
<dbReference type="InterPro" id="IPR002641">
    <property type="entry name" value="PNPLA_dom"/>
</dbReference>
<dbReference type="AlphaFoldDB" id="A0A7E4VFJ5"/>
<dbReference type="InterPro" id="IPR047148">
    <property type="entry name" value="PLPL9"/>
</dbReference>
<reference evidence="9" key="1">
    <citation type="journal article" date="2013" name="Genetics">
        <title>The draft genome and transcriptome of Panagrellus redivivus are shaped by the harsh demands of a free-living lifestyle.</title>
        <authorList>
            <person name="Srinivasan J."/>
            <person name="Dillman A.R."/>
            <person name="Macchietto M.G."/>
            <person name="Heikkinen L."/>
            <person name="Lakso M."/>
            <person name="Fracchia K.M."/>
            <person name="Antoshechkin I."/>
            <person name="Mortazavi A."/>
            <person name="Wong G."/>
            <person name="Sternberg P.W."/>
        </authorList>
    </citation>
    <scope>NUCLEOTIDE SEQUENCE [LARGE SCALE GENOMIC DNA]</scope>
    <source>
        <strain evidence="9">MT8872</strain>
    </source>
</reference>
<organism evidence="9 10">
    <name type="scientific">Panagrellus redivivus</name>
    <name type="common">Microworm</name>
    <dbReference type="NCBI Taxonomy" id="6233"/>
    <lineage>
        <taxon>Eukaryota</taxon>
        <taxon>Metazoa</taxon>
        <taxon>Ecdysozoa</taxon>
        <taxon>Nematoda</taxon>
        <taxon>Chromadorea</taxon>
        <taxon>Rhabditida</taxon>
        <taxon>Tylenchina</taxon>
        <taxon>Panagrolaimomorpha</taxon>
        <taxon>Panagrolaimoidea</taxon>
        <taxon>Panagrolaimidae</taxon>
        <taxon>Panagrellus</taxon>
    </lineage>
</organism>
<dbReference type="Pfam" id="PF01734">
    <property type="entry name" value="Patatin"/>
    <property type="match status" value="1"/>
</dbReference>
<evidence type="ECO:0000256" key="5">
    <source>
        <dbReference type="ARBA" id="ARBA00023422"/>
    </source>
</evidence>
<sequence>MSFFAALKQYATVENINQAVTFIQSTGILQTSTSDKTNARSEITTPNYSELHKLPDADLKEVHFVVYEKPSAKSYHLVFEDIQKQLFVTQSKGEAVYLSRGLETLHNLANEAFDQKSLEKLVDLVIDHQHWSGFHYACATGCAAYLSMMLRSDESILTTPTPDTGETPLTISLRFNHVEIAEFIIKLGVSPLSPDSNGSTAFHAAAAHSPAGLKMLLYEEYNAANGILQLDKKGCVPLQVAINAENFDSVDLLARFMKLEDFREIALRGCKPLHDPANPKFKKRVAEIILTHNRDCAELRYEDKTPLMANIIRGDSEMVLVMIAYYASVDVTDKNGLSPLLLAIREGQITIIQLLLGLGLPLDMDAAKNAMSTLNMIKRRSIEEVLSHIRPQPTPATNAKTTKPKNVLDHCQNRLITAAKTIPEADFARRCNILSLDGGGIRGIATISILLSLETVLAKHYGKQVRLNDAFDWYAGTSTGGILALALSEGSRSVFDVLRLYLRFRDKVFCGNRPYDSARLEKALKDELGDAQLGRDASKKRVVVTATKGNVVPPELHMFRSYPMEDERDFREMKQWFAARCTSAAPTYFSSPDNVYLDGGLMANNPTSDVLTDFMKLNEIAMANNKPPLSLGCVVSVGTGRPPPKDIPVTNISFPKGFTDVLQNGYSQFSSIMSLSKMFIDQICASDGPVAQRAQALAHANGAPLFRLTPPLHRDIDLDAADDTSVIELLWTARCYVESQAMNDIENIVALLIPRVKQVEASKN</sequence>
<dbReference type="PROSITE" id="PS50297">
    <property type="entry name" value="ANK_REP_REGION"/>
    <property type="match status" value="1"/>
</dbReference>
<protein>
    <recommendedName>
        <fullName evidence="1">phospholipase A2</fullName>
        <ecNumber evidence="1">3.1.1.4</ecNumber>
    </recommendedName>
</protein>
<reference evidence="10" key="2">
    <citation type="submission" date="2020-10" db="UniProtKB">
        <authorList>
            <consortium name="WormBaseParasite"/>
        </authorList>
    </citation>
    <scope>IDENTIFICATION</scope>
</reference>
<proteinExistence type="predicted"/>
<dbReference type="Proteomes" id="UP000492821">
    <property type="component" value="Unassembled WGS sequence"/>
</dbReference>
<dbReference type="WBParaSite" id="Pan_g19861.t1">
    <property type="protein sequence ID" value="Pan_g19861.t1"/>
    <property type="gene ID" value="Pan_g19861"/>
</dbReference>
<feature type="repeat" description="ANK" evidence="6">
    <location>
        <begin position="335"/>
        <end position="367"/>
    </location>
</feature>
<keyword evidence="9" id="KW-1185">Reference proteome</keyword>
<keyword evidence="2" id="KW-0677">Repeat</keyword>
<evidence type="ECO:0000256" key="7">
    <source>
        <dbReference type="PROSITE-ProRule" id="PRU01161"/>
    </source>
</evidence>
<feature type="short sequence motif" description="GXSXG" evidence="7">
    <location>
        <begin position="476"/>
        <end position="480"/>
    </location>
</feature>
<evidence type="ECO:0000256" key="4">
    <source>
        <dbReference type="ARBA" id="ARBA00023098"/>
    </source>
</evidence>
<dbReference type="Pfam" id="PF12796">
    <property type="entry name" value="Ank_2"/>
    <property type="match status" value="2"/>
</dbReference>
<dbReference type="PROSITE" id="PS51635">
    <property type="entry name" value="PNPLA"/>
    <property type="match status" value="1"/>
</dbReference>
<dbReference type="InterPro" id="IPR002110">
    <property type="entry name" value="Ankyrin_rpt"/>
</dbReference>
<accession>A0A7E4VFJ5</accession>
<dbReference type="GO" id="GO:0047499">
    <property type="term" value="F:calcium-independent phospholipase A2 activity"/>
    <property type="evidence" value="ECO:0007669"/>
    <property type="project" value="InterPro"/>
</dbReference>
<dbReference type="Gene3D" id="1.25.40.20">
    <property type="entry name" value="Ankyrin repeat-containing domain"/>
    <property type="match status" value="1"/>
</dbReference>
<keyword evidence="7" id="KW-0442">Lipid degradation</keyword>
<feature type="short sequence motif" description="GXGXXG" evidence="7">
    <location>
        <begin position="438"/>
        <end position="443"/>
    </location>
</feature>
<dbReference type="GO" id="GO:0052816">
    <property type="term" value="F:long-chain fatty acyl-CoA hydrolase activity"/>
    <property type="evidence" value="ECO:0007669"/>
    <property type="project" value="TreeGrafter"/>
</dbReference>
<keyword evidence="7" id="KW-0378">Hydrolase</keyword>
<dbReference type="InterPro" id="IPR036770">
    <property type="entry name" value="Ankyrin_rpt-contain_sf"/>
</dbReference>
<dbReference type="SUPFAM" id="SSF48403">
    <property type="entry name" value="Ankyrin repeat"/>
    <property type="match status" value="1"/>
</dbReference>
<dbReference type="PANTHER" id="PTHR24139:SF35">
    <property type="entry name" value="PNPLA DOMAIN-CONTAINING PROTEIN"/>
    <property type="match status" value="1"/>
</dbReference>
<feature type="short sequence motif" description="DGA/G" evidence="7">
    <location>
        <begin position="598"/>
        <end position="600"/>
    </location>
</feature>
<dbReference type="GO" id="GO:2000304">
    <property type="term" value="P:positive regulation of ceramide biosynthetic process"/>
    <property type="evidence" value="ECO:0007669"/>
    <property type="project" value="TreeGrafter"/>
</dbReference>
<evidence type="ECO:0000259" key="8">
    <source>
        <dbReference type="PROSITE" id="PS51635"/>
    </source>
</evidence>
<dbReference type="GO" id="GO:0016042">
    <property type="term" value="P:lipid catabolic process"/>
    <property type="evidence" value="ECO:0007669"/>
    <property type="project" value="UniProtKB-UniRule"/>
</dbReference>
<dbReference type="SUPFAM" id="SSF52151">
    <property type="entry name" value="FabD/lysophospholipase-like"/>
    <property type="match status" value="1"/>
</dbReference>
<keyword evidence="3 6" id="KW-0040">ANK repeat</keyword>
<feature type="active site" description="Proton acceptor" evidence="7">
    <location>
        <position position="598"/>
    </location>
</feature>
<feature type="repeat" description="ANK" evidence="6">
    <location>
        <begin position="164"/>
        <end position="196"/>
    </location>
</feature>